<dbReference type="InterPro" id="IPR036691">
    <property type="entry name" value="Endo/exonu/phosph_ase_sf"/>
</dbReference>
<dbReference type="HOGENOM" id="CLU_352221_0_0_3"/>
<proteinExistence type="predicted"/>
<accession>E0ULH7</accession>
<keyword evidence="1" id="KW-0732">Signal</keyword>
<geneLocation type="plasmid" evidence="3 4">
    <name>Cy782201</name>
</geneLocation>
<dbReference type="NCBIfam" id="TIGR04155">
    <property type="entry name" value="cyano_PEP"/>
    <property type="match status" value="1"/>
</dbReference>
<keyword evidence="4" id="KW-1185">Reference proteome</keyword>
<keyword evidence="3" id="KW-0378">Hydrolase</keyword>
<keyword evidence="3" id="KW-0540">Nuclease</keyword>
<dbReference type="OrthoDB" id="9768561at2"/>
<dbReference type="InterPro" id="IPR005135">
    <property type="entry name" value="Endo/exonuclease/phosphatase"/>
</dbReference>
<keyword evidence="3" id="KW-0255">Endonuclease</keyword>
<dbReference type="SUPFAM" id="SSF56219">
    <property type="entry name" value="DNase I-like"/>
    <property type="match status" value="1"/>
</dbReference>
<protein>
    <submittedName>
        <fullName evidence="3">Endonuclease/exonuclease/phosphatase</fullName>
    </submittedName>
</protein>
<dbReference type="GO" id="GO:0004519">
    <property type="term" value="F:endonuclease activity"/>
    <property type="evidence" value="ECO:0007669"/>
    <property type="project" value="UniProtKB-KW"/>
</dbReference>
<dbReference type="KEGG" id="cyj:Cyan7822_5954"/>
<keyword evidence="3" id="KW-0614">Plasmid</keyword>
<name>E0ULH7_GLOV7</name>
<gene>
    <name evidence="3" type="ordered locus">Cyan7822_5954</name>
</gene>
<organism evidence="3 4">
    <name type="scientific">Gloeothece verrucosa (strain PCC 7822)</name>
    <name type="common">Cyanothece sp. (strain PCC 7822)</name>
    <dbReference type="NCBI Taxonomy" id="497965"/>
    <lineage>
        <taxon>Bacteria</taxon>
        <taxon>Bacillati</taxon>
        <taxon>Cyanobacteriota</taxon>
        <taxon>Cyanophyceae</taxon>
        <taxon>Oscillatoriophycideae</taxon>
        <taxon>Chroococcales</taxon>
        <taxon>Aphanothecaceae</taxon>
        <taxon>Gloeothece</taxon>
        <taxon>Gloeothece verrucosa</taxon>
    </lineage>
</organism>
<dbReference type="RefSeq" id="WP_013334557.1">
    <property type="nucleotide sequence ID" value="NC_014533.1"/>
</dbReference>
<reference evidence="4" key="1">
    <citation type="journal article" date="2011" name="MBio">
        <title>Novel metabolic attributes of the genus Cyanothece, comprising a group of unicellular nitrogen-fixing Cyanobacteria.</title>
        <authorList>
            <person name="Bandyopadhyay A."/>
            <person name="Elvitigala T."/>
            <person name="Welsh E."/>
            <person name="Stockel J."/>
            <person name="Liberton M."/>
            <person name="Min H."/>
            <person name="Sherman L.A."/>
            <person name="Pakrasi H.B."/>
        </authorList>
    </citation>
    <scope>NUCLEOTIDE SEQUENCE [LARGE SCALE GENOMIC DNA]</scope>
    <source>
        <strain evidence="4">PCC 7822</strain>
        <plasmid evidence="4">Cy782201</plasmid>
    </source>
</reference>
<dbReference type="CDD" id="cd10283">
    <property type="entry name" value="MnuA_DNase1-like"/>
    <property type="match status" value="1"/>
</dbReference>
<feature type="domain" description="Endonuclease/exonuclease/phosphatase" evidence="2">
    <location>
        <begin position="484"/>
        <end position="759"/>
    </location>
</feature>
<dbReference type="EMBL" id="CP002199">
    <property type="protein sequence ID" value="ADN17807.1"/>
    <property type="molecule type" value="Genomic_DNA"/>
</dbReference>
<evidence type="ECO:0000313" key="3">
    <source>
        <dbReference type="EMBL" id="ADN17807.1"/>
    </source>
</evidence>
<feature type="chain" id="PRO_5003141322" evidence="1">
    <location>
        <begin position="26"/>
        <end position="798"/>
    </location>
</feature>
<dbReference type="AlphaFoldDB" id="E0ULH7"/>
<evidence type="ECO:0000256" key="1">
    <source>
        <dbReference type="SAM" id="SignalP"/>
    </source>
</evidence>
<dbReference type="Pfam" id="PF03372">
    <property type="entry name" value="Exo_endo_phos"/>
    <property type="match status" value="1"/>
</dbReference>
<keyword evidence="3" id="KW-0269">Exonuclease</keyword>
<dbReference type="Proteomes" id="UP000008206">
    <property type="component" value="Plasmid Cy782201"/>
</dbReference>
<dbReference type="Gene3D" id="3.60.10.10">
    <property type="entry name" value="Endonuclease/exonuclease/phosphatase"/>
    <property type="match status" value="1"/>
</dbReference>
<dbReference type="PANTHER" id="PTHR42834:SF1">
    <property type="entry name" value="ENDONUCLEASE_EXONUCLEASE_PHOSPHATASE FAMILY PROTEIN (AFU_ORTHOLOGUE AFUA_3G09210)"/>
    <property type="match status" value="1"/>
</dbReference>
<dbReference type="InterPro" id="IPR047971">
    <property type="entry name" value="ExeM-like"/>
</dbReference>
<dbReference type="NCBIfam" id="NF033681">
    <property type="entry name" value="ExeM_NucH_DNase"/>
    <property type="match status" value="1"/>
</dbReference>
<dbReference type="CDD" id="cd04486">
    <property type="entry name" value="YhcR_OBF_like"/>
    <property type="match status" value="1"/>
</dbReference>
<evidence type="ECO:0000259" key="2">
    <source>
        <dbReference type="Pfam" id="PF03372"/>
    </source>
</evidence>
<dbReference type="InterPro" id="IPR026374">
    <property type="entry name" value="Cyano_PEP"/>
</dbReference>
<evidence type="ECO:0000313" key="4">
    <source>
        <dbReference type="Proteomes" id="UP000008206"/>
    </source>
</evidence>
<dbReference type="GO" id="GO:0004527">
    <property type="term" value="F:exonuclease activity"/>
    <property type="evidence" value="ECO:0007669"/>
    <property type="project" value="UniProtKB-KW"/>
</dbReference>
<dbReference type="PANTHER" id="PTHR42834">
    <property type="entry name" value="ENDONUCLEASE/EXONUCLEASE/PHOSPHATASE FAMILY PROTEIN (AFU_ORTHOLOGUE AFUA_3G09210)"/>
    <property type="match status" value="1"/>
</dbReference>
<feature type="signal peptide" evidence="1">
    <location>
        <begin position="1"/>
        <end position="25"/>
    </location>
</feature>
<sequence>MLRISTYAPLTALLGLGFFAPASYAALLGQYTFNSDSLAASNVANNVSFSNFGTGSGVTNPSTNPTGFATGNPTPAIIRSSWSSGFTANDYFNFTVTLTNNNILNLSNLTFNNQRSNTGPNQIEIRSSLDNYATVIASSSSVSTNINSASLSFNLAALSNISQPLDLRIYAYGASSSAGTLRLDNVQLNGDVSGAAIPTLPIYEIQGTGNSSSYVGQTIKTQGVVVGSFLGANQLNGFFIQDNSGNNNPSTSGASNGIFVSAPTLTNLDLGTLVEVVGSVSENFNRTQLTLTNPLNILGTGVSVAPTQVTLPVASSDYLERYEGMSVTLPQTLTVTNNFTLGRYGELGLSSGRLYQPTQIATPGAAANAVQAANNLNLLVLDDGSNRQNPDPIAYPSPVPPGLTANNTLRTGETTTGVTGILDYGFSTYRIQPTLTPSFNQAANPRPQTPAEVGGDIKIGDFNLENYFTTLGSRGAQTEFEFQRQQDKLVSAILGLNADVLGLEEVQNNGYGPNSAIASLVDALNTVAGAGTYAYINPGVAQLGTDQIAVGLLYKPSRVNPVGNAAILDTGIFNPTINRPALAQTFKGLLDSEQFTIAVSHFKSKGGTASAAGSCTAAQNADQGDGQGAFNCTRTLQAIQLSQWLATNPTNSKTNYQIILGDLNSYAKEDPITTIESAGYINLDKQFGGNNTYSYQFQGQFGTLDYGFSSASLLPFVTGATPWHINSDEPDVLGYSTAFKSPSQIDSIYSPDAFASSDHDPLLIGLNFRAVPEPLTLLGAATASLFGVWFKRSTKSKQ</sequence>